<comment type="caution">
    <text evidence="12">The sequence shown here is derived from an EMBL/GenBank/DDBJ whole genome shotgun (WGS) entry which is preliminary data.</text>
</comment>
<dbReference type="GO" id="GO:0098797">
    <property type="term" value="C:plasma membrane protein complex"/>
    <property type="evidence" value="ECO:0007669"/>
    <property type="project" value="TreeGrafter"/>
</dbReference>
<keyword evidence="13" id="KW-1185">Reference proteome</keyword>
<proteinExistence type="inferred from homology"/>
<evidence type="ECO:0000256" key="8">
    <source>
        <dbReference type="ARBA" id="ARBA00022989"/>
    </source>
</evidence>
<dbReference type="RefSeq" id="WP_107672715.1">
    <property type="nucleotide sequence ID" value="NZ_PZKE01000005.1"/>
</dbReference>
<keyword evidence="8" id="KW-1133">Transmembrane helix</keyword>
<evidence type="ECO:0000313" key="13">
    <source>
        <dbReference type="Proteomes" id="UP000241362"/>
    </source>
</evidence>
<evidence type="ECO:0000256" key="9">
    <source>
        <dbReference type="ARBA" id="ARBA00023136"/>
    </source>
</evidence>
<evidence type="ECO:0000256" key="7">
    <source>
        <dbReference type="ARBA" id="ARBA00022927"/>
    </source>
</evidence>
<keyword evidence="9" id="KW-0472">Membrane</keyword>
<name>A0A2T4JAK4_FUSBL</name>
<keyword evidence="4" id="KW-1003">Cell membrane</keyword>
<dbReference type="InterPro" id="IPR037682">
    <property type="entry name" value="TonB_C"/>
</dbReference>
<accession>A0A2T4JAK4</accession>
<dbReference type="PROSITE" id="PS52015">
    <property type="entry name" value="TONB_CTD"/>
    <property type="match status" value="1"/>
</dbReference>
<keyword evidence="6" id="KW-0812">Transmembrane</keyword>
<dbReference type="AlphaFoldDB" id="A0A2T4JAK4"/>
<evidence type="ECO:0000256" key="5">
    <source>
        <dbReference type="ARBA" id="ARBA00022519"/>
    </source>
</evidence>
<dbReference type="PANTHER" id="PTHR33446">
    <property type="entry name" value="PROTEIN TONB-RELATED"/>
    <property type="match status" value="1"/>
</dbReference>
<keyword evidence="5" id="KW-0997">Cell inner membrane</keyword>
<protein>
    <recommendedName>
        <fullName evidence="11">TonB C-terminal domain-containing protein</fullName>
    </recommendedName>
</protein>
<comment type="subcellular location">
    <subcellularLocation>
        <location evidence="1">Cell inner membrane</location>
        <topology evidence="1">Single-pass membrane protein</topology>
        <orientation evidence="1">Periplasmic side</orientation>
    </subcellularLocation>
</comment>
<evidence type="ECO:0000256" key="4">
    <source>
        <dbReference type="ARBA" id="ARBA00022475"/>
    </source>
</evidence>
<dbReference type="GO" id="GO:0015031">
    <property type="term" value="P:protein transport"/>
    <property type="evidence" value="ECO:0007669"/>
    <property type="project" value="UniProtKB-KW"/>
</dbReference>
<dbReference type="InterPro" id="IPR051045">
    <property type="entry name" value="TonB-dependent_transducer"/>
</dbReference>
<evidence type="ECO:0000313" key="12">
    <source>
        <dbReference type="EMBL" id="PTE14940.1"/>
    </source>
</evidence>
<evidence type="ECO:0000256" key="6">
    <source>
        <dbReference type="ARBA" id="ARBA00022692"/>
    </source>
</evidence>
<feature type="region of interest" description="Disordered" evidence="10">
    <location>
        <begin position="156"/>
        <end position="238"/>
    </location>
</feature>
<evidence type="ECO:0000256" key="2">
    <source>
        <dbReference type="ARBA" id="ARBA00006555"/>
    </source>
</evidence>
<feature type="compositionally biased region" description="Basic and acidic residues" evidence="10">
    <location>
        <begin position="195"/>
        <end position="206"/>
    </location>
</feature>
<evidence type="ECO:0000256" key="3">
    <source>
        <dbReference type="ARBA" id="ARBA00022448"/>
    </source>
</evidence>
<organism evidence="12 13">
    <name type="scientific">Fuscovulum blasticum DSM 2131</name>
    <dbReference type="NCBI Taxonomy" id="1188250"/>
    <lineage>
        <taxon>Bacteria</taxon>
        <taxon>Pseudomonadati</taxon>
        <taxon>Pseudomonadota</taxon>
        <taxon>Alphaproteobacteria</taxon>
        <taxon>Rhodobacterales</taxon>
        <taxon>Paracoccaceae</taxon>
        <taxon>Pseudogemmobacter</taxon>
    </lineage>
</organism>
<reference evidence="12 13" key="1">
    <citation type="submission" date="2018-03" db="EMBL/GenBank/DDBJ databases">
        <title>Rhodobacter blasticus.</title>
        <authorList>
            <person name="Meyer T.E."/>
            <person name="Miller S."/>
            <person name="Lodha T."/>
            <person name="Gandham S."/>
            <person name="Chintalapati S."/>
            <person name="Chintalapati V.R."/>
        </authorList>
    </citation>
    <scope>NUCLEOTIDE SEQUENCE [LARGE SCALE GENOMIC DNA]</scope>
    <source>
        <strain evidence="12 13">DSM 2131</strain>
    </source>
</reference>
<gene>
    <name evidence="12" type="ORF">C5F44_06480</name>
</gene>
<dbReference type="GO" id="GO:0055085">
    <property type="term" value="P:transmembrane transport"/>
    <property type="evidence" value="ECO:0007669"/>
    <property type="project" value="InterPro"/>
</dbReference>
<evidence type="ECO:0000256" key="1">
    <source>
        <dbReference type="ARBA" id="ARBA00004383"/>
    </source>
</evidence>
<dbReference type="Pfam" id="PF03544">
    <property type="entry name" value="TonB_C"/>
    <property type="match status" value="1"/>
</dbReference>
<evidence type="ECO:0000259" key="11">
    <source>
        <dbReference type="PROSITE" id="PS52015"/>
    </source>
</evidence>
<keyword evidence="3" id="KW-0813">Transport</keyword>
<dbReference type="Gene3D" id="3.30.1150.10">
    <property type="match status" value="1"/>
</dbReference>
<keyword evidence="7" id="KW-0653">Protein transport</keyword>
<comment type="similarity">
    <text evidence="2">Belongs to the TonB family.</text>
</comment>
<dbReference type="Proteomes" id="UP000241362">
    <property type="component" value="Unassembled WGS sequence"/>
</dbReference>
<dbReference type="GO" id="GO:0031992">
    <property type="term" value="F:energy transducer activity"/>
    <property type="evidence" value="ECO:0007669"/>
    <property type="project" value="TreeGrafter"/>
</dbReference>
<dbReference type="PANTHER" id="PTHR33446:SF2">
    <property type="entry name" value="PROTEIN TONB"/>
    <property type="match status" value="1"/>
</dbReference>
<evidence type="ECO:0000256" key="10">
    <source>
        <dbReference type="SAM" id="MobiDB-lite"/>
    </source>
</evidence>
<feature type="compositionally biased region" description="Low complexity" evidence="10">
    <location>
        <begin position="166"/>
        <end position="187"/>
    </location>
</feature>
<dbReference type="EMBL" id="PZKE01000005">
    <property type="protein sequence ID" value="PTE14940.1"/>
    <property type="molecule type" value="Genomic_DNA"/>
</dbReference>
<feature type="domain" description="TonB C-terminal" evidence="11">
    <location>
        <begin position="254"/>
        <end position="343"/>
    </location>
</feature>
<dbReference type="InterPro" id="IPR006260">
    <property type="entry name" value="TonB/TolA_C"/>
</dbReference>
<dbReference type="NCBIfam" id="TIGR01352">
    <property type="entry name" value="tonB_Cterm"/>
    <property type="match status" value="1"/>
</dbReference>
<dbReference type="SUPFAM" id="SSF74653">
    <property type="entry name" value="TolA/TonB C-terminal domain"/>
    <property type="match status" value="1"/>
</dbReference>
<sequence length="343" mass="33615">MTGLSKPAAALVALRGGALPAPRVPLGPVHGPVTTGKALAHLSPPGAAPALTAAPLPGPATPSPRAAPWSALVSAGLHAGAALALVATPVWLDAGAAGEAGLDSLSRPAPPAVQVTLMTPADLVPDLAPEVPAVAPDTLPESLTETAPEMPEVALAAETPPPPADAPLLRPDLPQADAPPADDGAFSAPPPPPKPVEKVADKPVEKKAKKKKRPAAPQPEAATKAAGTGGGAASGAAGKAADAGAGAASETDLKTAWGGKIRSRIEARKSTPRSAAGATGTVKVQLVVARSGKLLSASVVASSGHAALDQAALAAVRAAGRFPAAPKGLAKDSYSFTLPMRYN</sequence>